<accession>A0A835D7N5</accession>
<sequence length="251" mass="26917">MADIDYQTKPNNNTNNARLKLFGFNVSEDDDVDSSKTRSGSPESGVFSPTEVRKYECQYCCREFANSQALGGHQNAHKKERQQQKRAQMQATRISAASSIRNPTISPFSPPPYLLSPATPVVVPPVSTQSPSSWVYLSRAAPPFHVSHGCVFSSGARRVPAALTYAGGVGDSITTTGPHAGVGPSLRRFSGGDGGPSFDDAFGLDLHLSLAPAAPWEKMKLILKELKPIAPWMVLCVAISPSCVESVTVDI</sequence>
<dbReference type="PANTHER" id="PTHR46353">
    <property type="entry name" value="ZINC FINGER PROTEIN 5"/>
    <property type="match status" value="1"/>
</dbReference>
<dbReference type="PROSITE" id="PS50157">
    <property type="entry name" value="ZINC_FINGER_C2H2_2"/>
    <property type="match status" value="1"/>
</dbReference>
<dbReference type="GO" id="GO:0009736">
    <property type="term" value="P:cytokinin-activated signaling pathway"/>
    <property type="evidence" value="ECO:0007669"/>
    <property type="project" value="TreeGrafter"/>
</dbReference>
<evidence type="ECO:0000259" key="3">
    <source>
        <dbReference type="PROSITE" id="PS50157"/>
    </source>
</evidence>
<reference evidence="4 5" key="1">
    <citation type="submission" date="2020-04" db="EMBL/GenBank/DDBJ databases">
        <title>Plant Genome Project.</title>
        <authorList>
            <person name="Zhang R.-G."/>
        </authorList>
    </citation>
    <scope>NUCLEOTIDE SEQUENCE [LARGE SCALE GENOMIC DNA]</scope>
    <source>
        <strain evidence="4">YNK0</strain>
        <tissue evidence="4">Leaf</tissue>
    </source>
</reference>
<comment type="caution">
    <text evidence="4">The sequence shown here is derived from an EMBL/GenBank/DDBJ whole genome shotgun (WGS) entry which is preliminary data.</text>
</comment>
<dbReference type="GO" id="GO:0000976">
    <property type="term" value="F:transcription cis-regulatory region binding"/>
    <property type="evidence" value="ECO:0007669"/>
    <property type="project" value="TreeGrafter"/>
</dbReference>
<dbReference type="InterPro" id="IPR013087">
    <property type="entry name" value="Znf_C2H2_type"/>
</dbReference>
<dbReference type="SUPFAM" id="SSF57667">
    <property type="entry name" value="beta-beta-alpha zinc fingers"/>
    <property type="match status" value="1"/>
</dbReference>
<protein>
    <recommendedName>
        <fullName evidence="3">C2H2-type domain-containing protein</fullName>
    </recommendedName>
</protein>
<dbReference type="OrthoDB" id="772256at2759"/>
<dbReference type="Proteomes" id="UP000655225">
    <property type="component" value="Unassembled WGS sequence"/>
</dbReference>
<evidence type="ECO:0000256" key="2">
    <source>
        <dbReference type="SAM" id="MobiDB-lite"/>
    </source>
</evidence>
<proteinExistence type="predicted"/>
<dbReference type="OMA" id="ERKYECH"/>
<dbReference type="GO" id="GO:0008270">
    <property type="term" value="F:zinc ion binding"/>
    <property type="evidence" value="ECO:0007669"/>
    <property type="project" value="UniProtKB-KW"/>
</dbReference>
<dbReference type="GO" id="GO:0009740">
    <property type="term" value="P:gibberellic acid mediated signaling pathway"/>
    <property type="evidence" value="ECO:0007669"/>
    <property type="project" value="TreeGrafter"/>
</dbReference>
<dbReference type="Gene3D" id="3.30.160.60">
    <property type="entry name" value="Classic Zinc Finger"/>
    <property type="match status" value="1"/>
</dbReference>
<feature type="region of interest" description="Disordered" evidence="2">
    <location>
        <begin position="28"/>
        <end position="48"/>
    </location>
</feature>
<dbReference type="PANTHER" id="PTHR46353:SF9">
    <property type="entry name" value="ZINC FINGER PROTEIN GIS3"/>
    <property type="match status" value="1"/>
</dbReference>
<organism evidence="4 5">
    <name type="scientific">Tetracentron sinense</name>
    <name type="common">Spur-leaf</name>
    <dbReference type="NCBI Taxonomy" id="13715"/>
    <lineage>
        <taxon>Eukaryota</taxon>
        <taxon>Viridiplantae</taxon>
        <taxon>Streptophyta</taxon>
        <taxon>Embryophyta</taxon>
        <taxon>Tracheophyta</taxon>
        <taxon>Spermatophyta</taxon>
        <taxon>Magnoliopsida</taxon>
        <taxon>Trochodendrales</taxon>
        <taxon>Trochodendraceae</taxon>
        <taxon>Tetracentron</taxon>
    </lineage>
</organism>
<evidence type="ECO:0000313" key="5">
    <source>
        <dbReference type="Proteomes" id="UP000655225"/>
    </source>
</evidence>
<dbReference type="PROSITE" id="PS00028">
    <property type="entry name" value="ZINC_FINGER_C2H2_1"/>
    <property type="match status" value="1"/>
</dbReference>
<dbReference type="GO" id="GO:0010090">
    <property type="term" value="P:trichome morphogenesis"/>
    <property type="evidence" value="ECO:0007669"/>
    <property type="project" value="InterPro"/>
</dbReference>
<keyword evidence="1" id="KW-0862">Zinc</keyword>
<dbReference type="GO" id="GO:0005634">
    <property type="term" value="C:nucleus"/>
    <property type="evidence" value="ECO:0007669"/>
    <property type="project" value="TreeGrafter"/>
</dbReference>
<dbReference type="AlphaFoldDB" id="A0A835D7N5"/>
<gene>
    <name evidence="4" type="ORF">HHK36_024631</name>
</gene>
<feature type="domain" description="C2H2-type" evidence="3">
    <location>
        <begin position="55"/>
        <end position="82"/>
    </location>
</feature>
<dbReference type="InterPro" id="IPR044299">
    <property type="entry name" value="GIS3/ZFP5/ZFP6"/>
</dbReference>
<evidence type="ECO:0000256" key="1">
    <source>
        <dbReference type="PROSITE-ProRule" id="PRU00042"/>
    </source>
</evidence>
<keyword evidence="5" id="KW-1185">Reference proteome</keyword>
<dbReference type="EMBL" id="JABCRI010000018">
    <property type="protein sequence ID" value="KAF8390109.1"/>
    <property type="molecule type" value="Genomic_DNA"/>
</dbReference>
<dbReference type="GO" id="GO:0003700">
    <property type="term" value="F:DNA-binding transcription factor activity"/>
    <property type="evidence" value="ECO:0007669"/>
    <property type="project" value="TreeGrafter"/>
</dbReference>
<name>A0A835D7N5_TETSI</name>
<keyword evidence="1" id="KW-0479">Metal-binding</keyword>
<keyword evidence="1" id="KW-0863">Zinc-finger</keyword>
<dbReference type="InterPro" id="IPR036236">
    <property type="entry name" value="Znf_C2H2_sf"/>
</dbReference>
<evidence type="ECO:0000313" key="4">
    <source>
        <dbReference type="EMBL" id="KAF8390109.1"/>
    </source>
</evidence>